<gene>
    <name evidence="1" type="ORF">UFOPK1683_01052</name>
</gene>
<sequence length="115" mass="12869">MAHLQINDGRVRLNLSPLEIVGGIRRSPEVDIADVASVEIVPNPWTMQILKGIRIGTGFPFLVLLGTMKYKGGKDFCAIYRRTPSAIITLKTGPFKRWIFEVKDFSEIEALKALI</sequence>
<proteinExistence type="predicted"/>
<name>A0A6J6EYL6_9ZZZZ</name>
<protein>
    <submittedName>
        <fullName evidence="1">Unannotated protein</fullName>
    </submittedName>
</protein>
<organism evidence="1">
    <name type="scientific">freshwater metagenome</name>
    <dbReference type="NCBI Taxonomy" id="449393"/>
    <lineage>
        <taxon>unclassified sequences</taxon>
        <taxon>metagenomes</taxon>
        <taxon>ecological metagenomes</taxon>
    </lineage>
</organism>
<evidence type="ECO:0000313" key="1">
    <source>
        <dbReference type="EMBL" id="CAB4577738.1"/>
    </source>
</evidence>
<accession>A0A6J6EYL6</accession>
<reference evidence="1" key="1">
    <citation type="submission" date="2020-05" db="EMBL/GenBank/DDBJ databases">
        <authorList>
            <person name="Chiriac C."/>
            <person name="Salcher M."/>
            <person name="Ghai R."/>
            <person name="Kavagutti S V."/>
        </authorList>
    </citation>
    <scope>NUCLEOTIDE SEQUENCE</scope>
</reference>
<dbReference type="EMBL" id="CAEZTL010000142">
    <property type="protein sequence ID" value="CAB4577738.1"/>
    <property type="molecule type" value="Genomic_DNA"/>
</dbReference>
<dbReference type="AlphaFoldDB" id="A0A6J6EYL6"/>